<sequence length="990" mass="109353">MAIQMEREEGVWHDDHVTSILDDSWACVVYSSTSTVIPSPSSSTLHRAPPPHRHVGTNSSRPHPRPSGSQIISAGELEAFLGECVEEIRGELRGREMDLKAEGVVKMCYLMMLYPLPPPPSFAFHVVEVMSSPRYHLKQLGYLAAPMAFSTDTEEVVLTDLLSPHAHLPPIALAGLADIVTPSLARDVYADVGVLLTHSRAHVRKRAVLAMFKIFEQYPEALRTGFTRLRDRLADDDPGVVSATVNVITELSRKSNPRNYLPLAPQLFELLTTSSNNWMLIKIIKLFGALTPLEPRLVRKLLPPITNLISTTPAISLLYECVRTCIVGGMLDGQTEAGDALARVCVEKLSGFLTDEDQNLKYIALLAMVKIVPSHPHLIAEYQDEILASLDDEDMSIRMRALELTCSMVNRRNIREIVTRLLKDLAPSTATPVPLPTATESLAKSAASDTIAAGTTISDSPAHRLTPAYRTEVVHRILDMTSADTYVNITDFEWYMTVLVDLAYVSNVNVGEEIKERILDVTARVRGNFRPFVVQLMQRLLKDETFVANANEEGSCCEILYAASWVVGEYCHLSANSKKDMIDTLLNPALYQINNEISVVTLTAAVKVFAYFTAEAAEDWKLDLYNDAKDLVAKMMQTLSSCSSSPEVELQERAVNFLQLFRLLEADLSASKPPSAERRSQDAFAAEPEFENAFAEDNANSDKNENGDSAQPNYPKSLFLLRPLFTGYEMNSIGYKAQESVKVPDDLDLEATLVDWTPDETLDFEFPTETADDEEDMGQGGGANLEELRRVLKGSSGKSKKGKGKRVNDDGTEETREERAARKAARKAKQKDNPYYLNDIEDDVDTIPIVKLDLDDKDEVPSDSKKKPRKSKKAREPSPPPPDIDRSGEMPAGSEPVLKAKKTLAEKSAKHKEGLRGVDIGGDVRPSGSDTPQVPTHFVEYRDDDAEDVTAASTPPVESVAVASSDVQVVRVKRKKKKVLDGSSKKKAEA</sequence>
<keyword evidence="2" id="KW-1185">Reference proteome</keyword>
<evidence type="ECO:0000313" key="2">
    <source>
        <dbReference type="Proteomes" id="UP001230649"/>
    </source>
</evidence>
<name>A0ACC2X297_9TREE</name>
<evidence type="ECO:0000313" key="1">
    <source>
        <dbReference type="EMBL" id="KAJ9117176.1"/>
    </source>
</evidence>
<dbReference type="Proteomes" id="UP001230649">
    <property type="component" value="Unassembled WGS sequence"/>
</dbReference>
<reference evidence="1" key="1">
    <citation type="submission" date="2023-04" db="EMBL/GenBank/DDBJ databases">
        <title>Draft Genome sequencing of Naganishia species isolated from polar environments using Oxford Nanopore Technology.</title>
        <authorList>
            <person name="Leo P."/>
            <person name="Venkateswaran K."/>
        </authorList>
    </citation>
    <scope>NUCLEOTIDE SEQUENCE</scope>
    <source>
        <strain evidence="1">MNA-CCFEE 5262</strain>
    </source>
</reference>
<proteinExistence type="predicted"/>
<accession>A0ACC2X297</accession>
<organism evidence="1 2">
    <name type="scientific">Naganishia adeliensis</name>
    <dbReference type="NCBI Taxonomy" id="92952"/>
    <lineage>
        <taxon>Eukaryota</taxon>
        <taxon>Fungi</taxon>
        <taxon>Dikarya</taxon>
        <taxon>Basidiomycota</taxon>
        <taxon>Agaricomycotina</taxon>
        <taxon>Tremellomycetes</taxon>
        <taxon>Filobasidiales</taxon>
        <taxon>Filobasidiaceae</taxon>
        <taxon>Naganishia</taxon>
    </lineage>
</organism>
<protein>
    <submittedName>
        <fullName evidence="1">Uncharacterized protein</fullName>
    </submittedName>
</protein>
<gene>
    <name evidence="1" type="ORF">QFC20_000319</name>
</gene>
<dbReference type="EMBL" id="JASBWS010000002">
    <property type="protein sequence ID" value="KAJ9117176.1"/>
    <property type="molecule type" value="Genomic_DNA"/>
</dbReference>
<comment type="caution">
    <text evidence="1">The sequence shown here is derived from an EMBL/GenBank/DDBJ whole genome shotgun (WGS) entry which is preliminary data.</text>
</comment>